<dbReference type="PROSITE" id="PS00053">
    <property type="entry name" value="RIBOSOMAL_S8"/>
    <property type="match status" value="1"/>
</dbReference>
<evidence type="ECO:0000313" key="7">
    <source>
        <dbReference type="EMBL" id="PIV01553.1"/>
    </source>
</evidence>
<comment type="similarity">
    <text evidence="1 5 6">Belongs to the universal ribosomal protein uS8 family.</text>
</comment>
<dbReference type="GO" id="GO:0019843">
    <property type="term" value="F:rRNA binding"/>
    <property type="evidence" value="ECO:0007669"/>
    <property type="project" value="UniProtKB-UniRule"/>
</dbReference>
<keyword evidence="5" id="KW-0699">rRNA-binding</keyword>
<comment type="subunit">
    <text evidence="5">Part of the 30S ribosomal subunit. Contacts proteins S5 and S12.</text>
</comment>
<dbReference type="InterPro" id="IPR047863">
    <property type="entry name" value="Ribosomal_uS8_CS"/>
</dbReference>
<dbReference type="PANTHER" id="PTHR11758">
    <property type="entry name" value="40S RIBOSOMAL PROTEIN S15A"/>
    <property type="match status" value="1"/>
</dbReference>
<dbReference type="GO" id="GO:0005840">
    <property type="term" value="C:ribosome"/>
    <property type="evidence" value="ECO:0007669"/>
    <property type="project" value="UniProtKB-KW"/>
</dbReference>
<evidence type="ECO:0000256" key="5">
    <source>
        <dbReference type="HAMAP-Rule" id="MF_01302"/>
    </source>
</evidence>
<dbReference type="Proteomes" id="UP000229631">
    <property type="component" value="Unassembled WGS sequence"/>
</dbReference>
<dbReference type="Pfam" id="PF00410">
    <property type="entry name" value="Ribosomal_S8"/>
    <property type="match status" value="1"/>
</dbReference>
<evidence type="ECO:0000313" key="8">
    <source>
        <dbReference type="Proteomes" id="UP000229631"/>
    </source>
</evidence>
<accession>A0A2M7BEM1</accession>
<dbReference type="GO" id="GO:0003735">
    <property type="term" value="F:structural constituent of ribosome"/>
    <property type="evidence" value="ECO:0007669"/>
    <property type="project" value="InterPro"/>
</dbReference>
<evidence type="ECO:0000256" key="2">
    <source>
        <dbReference type="ARBA" id="ARBA00022980"/>
    </source>
</evidence>
<dbReference type="HAMAP" id="MF_01302_B">
    <property type="entry name" value="Ribosomal_uS8_B"/>
    <property type="match status" value="1"/>
</dbReference>
<proteinExistence type="inferred from homology"/>
<dbReference type="SUPFAM" id="SSF56047">
    <property type="entry name" value="Ribosomal protein S8"/>
    <property type="match status" value="1"/>
</dbReference>
<evidence type="ECO:0000256" key="3">
    <source>
        <dbReference type="ARBA" id="ARBA00023274"/>
    </source>
</evidence>
<gene>
    <name evidence="5" type="primary">rpsH</name>
    <name evidence="7" type="ORF">COS54_00960</name>
</gene>
<organism evidence="7 8">
    <name type="scientific">Candidatus Shapirobacteria bacterium CG03_land_8_20_14_0_80_39_12</name>
    <dbReference type="NCBI Taxonomy" id="1974879"/>
    <lineage>
        <taxon>Bacteria</taxon>
        <taxon>Candidatus Shapironibacteriota</taxon>
    </lineage>
</organism>
<keyword evidence="2 5" id="KW-0689">Ribosomal protein</keyword>
<dbReference type="EMBL" id="PEVC01000019">
    <property type="protein sequence ID" value="PIV01553.1"/>
    <property type="molecule type" value="Genomic_DNA"/>
</dbReference>
<comment type="function">
    <text evidence="5">One of the primary rRNA binding proteins, it binds directly to 16S rRNA central domain where it helps coordinate assembly of the platform of the 30S subunit.</text>
</comment>
<keyword evidence="3 5" id="KW-0687">Ribonucleoprotein</keyword>
<dbReference type="Gene3D" id="3.30.1490.10">
    <property type="match status" value="1"/>
</dbReference>
<dbReference type="Gene3D" id="3.30.1370.30">
    <property type="match status" value="1"/>
</dbReference>
<sequence>MISDPISDLLIRIKNAALAKKKNVLVPYSCFKENLAKVLKAEKLIENVEVSGEKSKKDLLISLLEEGTKIKPITVKLFSKPGKRVYLKAKNIAVFRRGRGITIISTPKGLMTDKEALKARMGGEVICKII</sequence>
<dbReference type="GO" id="GO:1990904">
    <property type="term" value="C:ribonucleoprotein complex"/>
    <property type="evidence" value="ECO:0007669"/>
    <property type="project" value="UniProtKB-KW"/>
</dbReference>
<name>A0A2M7BEM1_9BACT</name>
<comment type="caution">
    <text evidence="7">The sequence shown here is derived from an EMBL/GenBank/DDBJ whole genome shotgun (WGS) entry which is preliminary data.</text>
</comment>
<reference evidence="8" key="1">
    <citation type="submission" date="2017-09" db="EMBL/GenBank/DDBJ databases">
        <title>Depth-based differentiation of microbial function through sediment-hosted aquifers and enrichment of novel symbionts in the deep terrestrial subsurface.</title>
        <authorList>
            <person name="Probst A.J."/>
            <person name="Ladd B."/>
            <person name="Jarett J.K."/>
            <person name="Geller-Mcgrath D.E."/>
            <person name="Sieber C.M.K."/>
            <person name="Emerson J.B."/>
            <person name="Anantharaman K."/>
            <person name="Thomas B.C."/>
            <person name="Malmstrom R."/>
            <person name="Stieglmeier M."/>
            <person name="Klingl A."/>
            <person name="Woyke T."/>
            <person name="Ryan C.M."/>
            <person name="Banfield J.F."/>
        </authorList>
    </citation>
    <scope>NUCLEOTIDE SEQUENCE [LARGE SCALE GENOMIC DNA]</scope>
</reference>
<protein>
    <recommendedName>
        <fullName evidence="4 5">Small ribosomal subunit protein uS8</fullName>
    </recommendedName>
</protein>
<dbReference type="InterPro" id="IPR000630">
    <property type="entry name" value="Ribosomal_uS8"/>
</dbReference>
<evidence type="ECO:0000256" key="6">
    <source>
        <dbReference type="RuleBase" id="RU003660"/>
    </source>
</evidence>
<evidence type="ECO:0000256" key="4">
    <source>
        <dbReference type="ARBA" id="ARBA00035258"/>
    </source>
</evidence>
<dbReference type="AlphaFoldDB" id="A0A2M7BEM1"/>
<dbReference type="FunFam" id="3.30.1490.10:FF:000001">
    <property type="entry name" value="30S ribosomal protein S8"/>
    <property type="match status" value="1"/>
</dbReference>
<dbReference type="GO" id="GO:0006412">
    <property type="term" value="P:translation"/>
    <property type="evidence" value="ECO:0007669"/>
    <property type="project" value="UniProtKB-UniRule"/>
</dbReference>
<dbReference type="NCBIfam" id="NF001109">
    <property type="entry name" value="PRK00136.1"/>
    <property type="match status" value="1"/>
</dbReference>
<keyword evidence="5" id="KW-0694">RNA-binding</keyword>
<evidence type="ECO:0000256" key="1">
    <source>
        <dbReference type="ARBA" id="ARBA00006471"/>
    </source>
</evidence>
<dbReference type="GO" id="GO:0005737">
    <property type="term" value="C:cytoplasm"/>
    <property type="evidence" value="ECO:0007669"/>
    <property type="project" value="UniProtKB-ARBA"/>
</dbReference>
<dbReference type="InterPro" id="IPR035987">
    <property type="entry name" value="Ribosomal_uS8_sf"/>
</dbReference>